<evidence type="ECO:0000313" key="2">
    <source>
        <dbReference type="EnsemblMetazoa" id="GAUT020929-PA"/>
    </source>
</evidence>
<accession>A0A1A9UZL9</accession>
<keyword evidence="1" id="KW-0812">Transmembrane</keyword>
<dbReference type="Proteomes" id="UP000078200">
    <property type="component" value="Unassembled WGS sequence"/>
</dbReference>
<name>A0A1A9UZL9_GLOAU</name>
<reference evidence="2" key="1">
    <citation type="submission" date="2020-05" db="UniProtKB">
        <authorList>
            <consortium name="EnsemblMetazoa"/>
        </authorList>
    </citation>
    <scope>IDENTIFICATION</scope>
    <source>
        <strain evidence="2">TTRI</strain>
    </source>
</reference>
<proteinExistence type="predicted"/>
<evidence type="ECO:0000256" key="1">
    <source>
        <dbReference type="SAM" id="Phobius"/>
    </source>
</evidence>
<keyword evidence="1" id="KW-1133">Transmembrane helix</keyword>
<keyword evidence="1" id="KW-0472">Membrane</keyword>
<dbReference type="AlphaFoldDB" id="A0A1A9UZL9"/>
<feature type="transmembrane region" description="Helical" evidence="1">
    <location>
        <begin position="119"/>
        <end position="136"/>
    </location>
</feature>
<dbReference type="EnsemblMetazoa" id="GAUT020929-RA">
    <property type="protein sequence ID" value="GAUT020929-PA"/>
    <property type="gene ID" value="GAUT020929"/>
</dbReference>
<dbReference type="VEuPathDB" id="VectorBase:GAUT020929"/>
<evidence type="ECO:0000313" key="3">
    <source>
        <dbReference type="Proteomes" id="UP000078200"/>
    </source>
</evidence>
<protein>
    <submittedName>
        <fullName evidence="2">Uncharacterized protein</fullName>
    </submittedName>
</protein>
<keyword evidence="3" id="KW-1185">Reference proteome</keyword>
<sequence>MNYHKTDIQTESLCSDKNFEFTGALHGDKSSRHKPLAYIVTATTAAFRQKKLSKIQKRIARDNTKGTILANKWTTASSSFGQEPLDGYASSFMNQFELGNDTKFSSPRYNTMTYQNYNLLWNAYVLCVGLALSLRCHRHTGLMFIKPIARPATMAIS</sequence>
<organism evidence="2 3">
    <name type="scientific">Glossina austeni</name>
    <name type="common">Savannah tsetse fly</name>
    <dbReference type="NCBI Taxonomy" id="7395"/>
    <lineage>
        <taxon>Eukaryota</taxon>
        <taxon>Metazoa</taxon>
        <taxon>Ecdysozoa</taxon>
        <taxon>Arthropoda</taxon>
        <taxon>Hexapoda</taxon>
        <taxon>Insecta</taxon>
        <taxon>Pterygota</taxon>
        <taxon>Neoptera</taxon>
        <taxon>Endopterygota</taxon>
        <taxon>Diptera</taxon>
        <taxon>Brachycera</taxon>
        <taxon>Muscomorpha</taxon>
        <taxon>Hippoboscoidea</taxon>
        <taxon>Glossinidae</taxon>
        <taxon>Glossina</taxon>
    </lineage>
</organism>